<reference evidence="1" key="1">
    <citation type="journal article" date="2014" name="Appl. Environ. Microbiol.">
        <title>Novel three-component Rieske non-heme iron oxygenase system catalyzing the N-dealkylation of chloroacetanilide herbicides in sphingomonads DC-6 and DC-2.</title>
        <authorList>
            <person name="Chen Q."/>
            <person name="Wang C.H."/>
            <person name="Deng S.K."/>
            <person name="Wu Y.D."/>
            <person name="Li Y."/>
            <person name="Yao L."/>
            <person name="Jiang J.D."/>
            <person name="Yan X."/>
            <person name="He J."/>
            <person name="Li S.P."/>
        </authorList>
    </citation>
    <scope>NUCLEOTIDE SEQUENCE</scope>
    <source>
        <strain evidence="1">DC-6</strain>
    </source>
</reference>
<accession>A0A059WBF5</accession>
<dbReference type="AlphaFoldDB" id="A0A059WBF5"/>
<evidence type="ECO:0000313" key="1">
    <source>
        <dbReference type="EMBL" id="AIA08945.1"/>
    </source>
</evidence>
<reference evidence="1" key="2">
    <citation type="submission" date="2014-02" db="EMBL/GenBank/DDBJ databases">
        <authorList>
            <person name="Qing C."/>
            <person name="Jian H."/>
        </authorList>
    </citation>
    <scope>NUCLEOTIDE SEQUENCE</scope>
    <source>
        <strain evidence="1">DC-6</strain>
    </source>
</reference>
<sequence length="339" mass="36220">MHRGRHAGKQGAGFLAGKEVQTTLLDVAQARREAVAEEGHKAEHMVRCTACIGVVLLDCQAGLLIQQAIQHIGSFAGGRRDYPGREGVISIRDMGVEGNARFVAAARVDVADCGATAPGMELLSVARRGGAVSPQRGERHGAMGVDQPSQRFTIGGLADVPVVEMGELAQACASAGFRHACEAEIDAIGKDDGEQRIAVVGLPARTPMDEAFAEPGPGIDLKQEIGDLHARQSVIGSATGNLGGGWRCRFQRRDDKAAFVKPDLGQLALSGEDRHLFDRRVEPGAPFLDMTIEVRFDGERQRPLLAKRVEGGRRDEVAIEIAELAASRDPYVSRSQPLP</sequence>
<organism evidence="1">
    <name type="scientific">Rhizorhabdus wittichii (strain DC-6 / KACC 16600)</name>
    <name type="common">Sphingomonas wittichii</name>
    <dbReference type="NCBI Taxonomy" id="1283312"/>
    <lineage>
        <taxon>Bacteria</taxon>
        <taxon>Pseudomonadati</taxon>
        <taxon>Pseudomonadota</taxon>
        <taxon>Alphaproteobacteria</taxon>
        <taxon>Sphingomonadales</taxon>
        <taxon>Sphingomonadaceae</taxon>
        <taxon>Rhizorhabdus</taxon>
    </lineage>
</organism>
<proteinExistence type="predicted"/>
<name>A0A059WBF5_RHIWD</name>
<protein>
    <submittedName>
        <fullName evidence="1">Uncharacterized protein</fullName>
    </submittedName>
</protein>
<dbReference type="EMBL" id="KJ461679">
    <property type="protein sequence ID" value="AIA08945.1"/>
    <property type="molecule type" value="Genomic_DNA"/>
</dbReference>